<dbReference type="GO" id="GO:0008882">
    <property type="term" value="F:[glutamate-ammonia-ligase] adenylyltransferase activity"/>
    <property type="evidence" value="ECO:0007669"/>
    <property type="project" value="UniProtKB-EC"/>
</dbReference>
<protein>
    <submittedName>
        <fullName evidence="2">Glutamate-ammonia-ligase adenylyltransferase</fullName>
        <ecNumber evidence="2">2.7.7.42</ecNumber>
    </submittedName>
</protein>
<dbReference type="EC" id="2.7.7.42" evidence="2"/>
<dbReference type="EMBL" id="CAADJA010000002">
    <property type="protein sequence ID" value="VFS47490.1"/>
    <property type="molecule type" value="Genomic_DNA"/>
</dbReference>
<organism evidence="2 3">
    <name type="scientific">Budvicia aquatica</name>
    <dbReference type="NCBI Taxonomy" id="82979"/>
    <lineage>
        <taxon>Bacteria</taxon>
        <taxon>Pseudomonadati</taxon>
        <taxon>Pseudomonadota</taxon>
        <taxon>Gammaproteobacteria</taxon>
        <taxon>Enterobacterales</taxon>
        <taxon>Budviciaceae</taxon>
        <taxon>Budvicia</taxon>
    </lineage>
</organism>
<dbReference type="Proteomes" id="UP000373449">
    <property type="component" value="Unassembled WGS sequence"/>
</dbReference>
<dbReference type="InterPro" id="IPR005190">
    <property type="entry name" value="GlnE_rpt_dom"/>
</dbReference>
<accession>A0A484ZG74</accession>
<evidence type="ECO:0000259" key="1">
    <source>
        <dbReference type="Pfam" id="PF03710"/>
    </source>
</evidence>
<keyword evidence="2" id="KW-0808">Transferase</keyword>
<dbReference type="GO" id="GO:0016874">
    <property type="term" value="F:ligase activity"/>
    <property type="evidence" value="ECO:0007669"/>
    <property type="project" value="UniProtKB-KW"/>
</dbReference>
<gene>
    <name evidence="2" type="primary">glnE_1</name>
    <name evidence="2" type="ORF">NCTC12282_02427</name>
</gene>
<proteinExistence type="predicted"/>
<dbReference type="GO" id="GO:0005829">
    <property type="term" value="C:cytosol"/>
    <property type="evidence" value="ECO:0007669"/>
    <property type="project" value="TreeGrafter"/>
</dbReference>
<name>A0A484ZG74_9GAMM</name>
<dbReference type="AlphaFoldDB" id="A0A484ZG74"/>
<dbReference type="PANTHER" id="PTHR30621:SF0">
    <property type="entry name" value="BIFUNCTIONAL GLUTAMINE SYNTHETASE ADENYLYLTRANSFERASE_ADENYLYL-REMOVING ENZYME"/>
    <property type="match status" value="1"/>
</dbReference>
<keyword evidence="2" id="KW-0436">Ligase</keyword>
<dbReference type="Pfam" id="PF03710">
    <property type="entry name" value="GlnE"/>
    <property type="match status" value="1"/>
</dbReference>
<dbReference type="InterPro" id="IPR043519">
    <property type="entry name" value="NT_sf"/>
</dbReference>
<feature type="domain" description="Glutamate-ammonia ligase adenylyltransferase repeated" evidence="1">
    <location>
        <begin position="37"/>
        <end position="104"/>
    </location>
</feature>
<dbReference type="PANTHER" id="PTHR30621">
    <property type="entry name" value="GLUTAMINE SYNTHETASE ADENYLYLTRANSFERASE"/>
    <property type="match status" value="1"/>
</dbReference>
<evidence type="ECO:0000313" key="2">
    <source>
        <dbReference type="EMBL" id="VFS47490.1"/>
    </source>
</evidence>
<keyword evidence="2" id="KW-0548">Nucleotidyltransferase</keyword>
<evidence type="ECO:0000313" key="3">
    <source>
        <dbReference type="Proteomes" id="UP000373449"/>
    </source>
</evidence>
<reference evidence="2 3" key="1">
    <citation type="submission" date="2019-03" db="EMBL/GenBank/DDBJ databases">
        <authorList>
            <consortium name="Pathogen Informatics"/>
        </authorList>
    </citation>
    <scope>NUCLEOTIDE SEQUENCE [LARGE SCALE GENOMIC DNA]</scope>
    <source>
        <strain evidence="2 3">NCTC12282</strain>
    </source>
</reference>
<dbReference type="SUPFAM" id="SSF81301">
    <property type="entry name" value="Nucleotidyltransferase"/>
    <property type="match status" value="1"/>
</dbReference>
<dbReference type="Gene3D" id="1.10.4050.10">
    <property type="entry name" value="Glutamine synthase adenylyltransferase GlnE"/>
    <property type="match status" value="1"/>
</dbReference>
<dbReference type="GO" id="GO:0000820">
    <property type="term" value="P:regulation of glutamine family amino acid metabolic process"/>
    <property type="evidence" value="ECO:0007669"/>
    <property type="project" value="TreeGrafter"/>
</dbReference>
<dbReference type="InterPro" id="IPR023057">
    <property type="entry name" value="GlnE"/>
</dbReference>
<sequence>MLVLPPFLDALRIKRQTQLASLSDTTIAFSPQDGIALALSDFVSDSLLQHPDWWEELHTNVPSVGDAIHYAEWLHNALADITDEAALMRVLRDFRRRMMVRISWPKA</sequence>